<dbReference type="PANTHER" id="PTHR46155:SF1">
    <property type="entry name" value="BIFUNCTIONAL INHIBITOR_LIPID-TRANSFER PROTEIN_SEED STORAGE 2S ALBUMIN SUPERFAMILY PROTEIN"/>
    <property type="match status" value="1"/>
</dbReference>
<keyword evidence="3" id="KW-0732">Signal</keyword>
<feature type="compositionally biased region" description="Polar residues" evidence="4">
    <location>
        <begin position="587"/>
        <end position="605"/>
    </location>
</feature>
<evidence type="ECO:0000256" key="2">
    <source>
        <dbReference type="ARBA" id="ARBA00022525"/>
    </source>
</evidence>
<evidence type="ECO:0000256" key="1">
    <source>
        <dbReference type="ARBA" id="ARBA00004613"/>
    </source>
</evidence>
<dbReference type="InterPro" id="IPR017853">
    <property type="entry name" value="GH"/>
</dbReference>
<feature type="region of interest" description="Disordered" evidence="4">
    <location>
        <begin position="2078"/>
        <end position="2105"/>
    </location>
</feature>
<evidence type="ECO:0000256" key="3">
    <source>
        <dbReference type="ARBA" id="ARBA00022729"/>
    </source>
</evidence>
<accession>A0A6M3IZ92</accession>
<reference evidence="6" key="1">
    <citation type="submission" date="2020-03" db="EMBL/GenBank/DDBJ databases">
        <title>The deep terrestrial virosphere.</title>
        <authorList>
            <person name="Holmfeldt K."/>
            <person name="Nilsson E."/>
            <person name="Simone D."/>
            <person name="Lopez-Fernandez M."/>
            <person name="Wu X."/>
            <person name="de Brujin I."/>
            <person name="Lundin D."/>
            <person name="Andersson A."/>
            <person name="Bertilsson S."/>
            <person name="Dopson M."/>
        </authorList>
    </citation>
    <scope>NUCLEOTIDE SEQUENCE</scope>
    <source>
        <strain evidence="6">MM415B00796</strain>
    </source>
</reference>
<feature type="region of interest" description="Disordered" evidence="4">
    <location>
        <begin position="2414"/>
        <end position="2449"/>
    </location>
</feature>
<organism evidence="6">
    <name type="scientific">viral metagenome</name>
    <dbReference type="NCBI Taxonomy" id="1070528"/>
    <lineage>
        <taxon>unclassified sequences</taxon>
        <taxon>metagenomes</taxon>
        <taxon>organismal metagenomes</taxon>
    </lineage>
</organism>
<keyword evidence="2" id="KW-0964">Secreted</keyword>
<sequence>MNSDFQYITDFLNRAGTINRKAGIAVDIYSAVGSIWTPTQYDIKKNVTDSSCVKTIQIPDYANEVYKSGYLGFVYRLGNAFNNNPNLQFVVISDGLYGESWPATTEYYSTALWTGTIQSVRTDGSLEIRRYTTAAGNPIACSYAPYGGKRLYYNGSYYNITSAGLCHFTANVADGTYYYRDIIYTEVPPQNWASAGDTIALWNSGFCNFHDLALSTVGGANYFWGDWAKRVIRAYSDAFPNKYVYWQGARASAEWRKNVIEYIQTLPNNNVGYLPTTFWGWGARDYWDTRSGNFGQLEGAQVYLGDIPIGAQTLSYWAGVQGQWKAAHQIAHFGSDFAIVQPYAGNTLSSPWIDAWSNLGILPWLNSRLGKLSSEDSVLWFVPHSVENYWSYMTDFPYDYGTLLAVEPSTTYQVDREFRYVQNTFGSSGGGGTENTAWKNVMPAGAREDKRAEHIAVIDAGERLALQVPSDWPFYCVQDTAAQLKVTIGYLKNGASGAVAVKNHSGATVESSFSGSGNTFAEYTTGFSNAWEVCRGFGSGIDFYVRNTGSVALVVNKVEIEGSWGAVTATPTPTTGAAPTDTPVPTSTHTATLVPTSTSTHTATPWATVTPSTDYPVGWYHHQTENAINLQIPLIADGNWNYTNLYTWAPNLTGEYLDGALAEGIRVMLEIPRAWTGRNTDEYYSLTRIVGYVNTYKSHPALWGWYLADEPELHYTTDDWATPARLKEIYEAIRASDPNHPVTIIHYGNASGVQYEGVYFREAYSTLMIDWYPRDAKQGEADIGEFNWMLRASPLKWQGGRASADTYGKGFIAVLLGNDQSGVGTIPYPRELTADEYRYYIYSAVASGPDAMLFWEWKQSNSSVRGKIQAVTDEMATIIDRMVAGSTGSGSGVTCSASSNDMLYRYGAVGADYAIVAINIDGSDNDNNVNPDTVGAALSGVMFTLPPGVRPAEVTVLGESRTVSVNGSGEFTDDFARYATHIYTFTLGGATATPTLTPTSTPTNTHTPTPTHTPTRSSAVDCNLTVSGGEIRAQGTPITLIGYGNYDLITDTGLNYSAVIDALYNYDINLLRLFAMGYYDAYGDNDDIMPFTETSTPNRYNLASYNSAYFTRLDSIISYAASKGIVVQLTLFDHAIQDSQMTGPWCNNSQELSVCYMPEFYRLSSYPTLASYQQAYVEKMVSETAEHWNVIYEVMNEAREGTAAEISSWHQSVIGWINSENPYALVSASATQENSNTAHSPNSIEVAVNSLSGIDIISLHYHAWRQSADCTSYGCGCSSMGGLNSNRQWEYCMPWPLDDTRWGQFDKPIIFDDDGAYETADDGFVIREVNGRVDRWADRAVLLGGHFNHKDSITALDNGALGALQGAGPSDLISICSLGDPTATPTPSPTSTPSSHAGEVIPYLFIDDFYINTSGTTGVTRVVDQPERHRDGPVIGSAFLDSAFENGEHDVKVIYDPEDTSAPFKLWYRRLGEVSEDLSINIQDQFNYTTSIDGEGWTTPIEYGSFSPDAVSYNNSNASFTEDPNTGGYYFISPDGTDPGVTFFRAKLDLYKSINGFNWVASVNNPIVSSYVGEWGEVFWDVNRSRWGMLLRYNLLPCSYTDVNGTSISPPGGWCRTVSYATNSTVDGAWSGIQSVFVPGALDDGDTQFYMMSNVLQRGVYRIATMGVQKDQEKAADTPSYMYCPNYANIDSRRVYGIGYTVLTWSADGDNWSRDYHGDKFFEPINGRLPNGSLAFDNSHTWMHELVEVGDEIYAYYGGYMYGHKIYCDRSIGLVKFLMDRFVARHAGNTQGVLKTKPMVWQGAGLYVNVNAVGGYLDMEVQNTSGAVLYGFSRTDCGDVTTDGVNTEVSCTRPFEDLIGQNVVFRFFLRNADLYAFYAAGAEGPPIPPTATPTPTRTPIPGSTVSTFYPAKDALLLSSLPDNNYGAGTTTSVSAAGRTIQQFDLSSIPSGATISSATLVLTKVNRTADAMTAGFYKVTRNWVEAQVTYSSASTGVSWTAPGGDIETAPEYSVSVPVGDGTWTVDVTNLVRGWVASPGTNYGAVIKRDSGSGITNLRSREHASAPRLSVTWIPPIATATPTSTATRTPTGVAPTNTPTRTPTATPISSEEVYTLSPIQDSFVYSTYPDTNLGTSAVVKVSNVASGLYEWDLSSVPSNAQVLDATLNFHIASKTDGDLQARIYGITRAWNEYQVTYNSAMNAVGWSEPGGDTDPLPAYTVLLPNSVGPWNTDVTELVADWVGSPDENHGILIEWSSGGSRADLTSREAVLNRPSLTVTWRPGTAENTATPTPTPVATGTPRVTIGITPPVSANVPATWMYRVEVTNSGAAESGLDFVFVMPAGSTLVQTVPEELAATPGGVGMSGWTLPNGMAYFLIYLNPMVTTNVQTAAAIVSRGAWLVSAVSTITPTIVHTATPTPTRTHTWTPTPTWTPGGPTATPTRTPTATTGPWTSGPWVVFNEVLPLPNEDHSYDGEINLGDQGLEIYNRSDYGVNMRNWYFILYDKGGRETKRVVFPAEFTLEGNGFWVARPKQMGVYLATDRGTAKLYNSSGVLQDEIGWSRYYSDADRGWVDYGVSWGRLPDGWNSWSALDPSPGYANTTWPTPVPSPTPRS</sequence>
<dbReference type="Pfam" id="PF24517">
    <property type="entry name" value="CBM96"/>
    <property type="match status" value="2"/>
</dbReference>
<gene>
    <name evidence="6" type="ORF">MM415B00796_0010</name>
</gene>
<feature type="compositionally biased region" description="Low complexity" evidence="4">
    <location>
        <begin position="2280"/>
        <end position="2298"/>
    </location>
</feature>
<protein>
    <recommendedName>
        <fullName evidence="5">LTD domain-containing protein</fullName>
    </recommendedName>
</protein>
<proteinExistence type="predicted"/>
<dbReference type="InterPro" id="IPR055372">
    <property type="entry name" value="CBM96"/>
</dbReference>
<dbReference type="InterPro" id="IPR001322">
    <property type="entry name" value="Lamin_tail_dom"/>
</dbReference>
<dbReference type="SUPFAM" id="SSF51445">
    <property type="entry name" value="(Trans)glycosidases"/>
    <property type="match status" value="2"/>
</dbReference>
<dbReference type="Gene3D" id="3.20.20.80">
    <property type="entry name" value="Glycosidases"/>
    <property type="match status" value="2"/>
</dbReference>
<dbReference type="EMBL" id="MT141468">
    <property type="protein sequence ID" value="QJA62335.1"/>
    <property type="molecule type" value="Genomic_DNA"/>
</dbReference>
<feature type="region of interest" description="Disordered" evidence="4">
    <location>
        <begin position="569"/>
        <end position="605"/>
    </location>
</feature>
<evidence type="ECO:0000259" key="5">
    <source>
        <dbReference type="PROSITE" id="PS51841"/>
    </source>
</evidence>
<feature type="region of interest" description="Disordered" evidence="4">
    <location>
        <begin position="2279"/>
        <end position="2298"/>
    </location>
</feature>
<comment type="subcellular location">
    <subcellularLocation>
        <location evidence="1">Secreted</location>
    </subcellularLocation>
</comment>
<feature type="compositionally biased region" description="Low complexity" evidence="4">
    <location>
        <begin position="569"/>
        <end position="586"/>
    </location>
</feature>
<evidence type="ECO:0000256" key="4">
    <source>
        <dbReference type="SAM" id="MobiDB-lite"/>
    </source>
</evidence>
<feature type="compositionally biased region" description="Low complexity" evidence="4">
    <location>
        <begin position="994"/>
        <end position="1015"/>
    </location>
</feature>
<name>A0A6M3IZ92_9ZZZZ</name>
<dbReference type="NCBIfam" id="NF033679">
    <property type="entry name" value="DNRLRE_dom"/>
    <property type="match status" value="2"/>
</dbReference>
<dbReference type="PROSITE" id="PS51841">
    <property type="entry name" value="LTD"/>
    <property type="match status" value="1"/>
</dbReference>
<feature type="domain" description="LTD" evidence="5">
    <location>
        <begin position="2443"/>
        <end position="2572"/>
    </location>
</feature>
<dbReference type="PANTHER" id="PTHR46155">
    <property type="entry name" value="BIFUNCTIONAL INHIBITOR/LIPID-TRANSFER PROTEIN/SEED STORAGE 2S ALBUMIN SUPERFAMILY PROTEIN"/>
    <property type="match status" value="1"/>
</dbReference>
<feature type="region of interest" description="Disordered" evidence="4">
    <location>
        <begin position="994"/>
        <end position="1017"/>
    </location>
</feature>
<evidence type="ECO:0000313" key="6">
    <source>
        <dbReference type="EMBL" id="QJA62335.1"/>
    </source>
</evidence>